<reference evidence="1 2" key="1">
    <citation type="journal article" date="2019" name="Nat. Med.">
        <title>A library of human gut bacterial isolates paired with longitudinal multiomics data enables mechanistic microbiome research.</title>
        <authorList>
            <person name="Poyet M."/>
            <person name="Groussin M."/>
            <person name="Gibbons S.M."/>
            <person name="Avila-Pacheco J."/>
            <person name="Jiang X."/>
            <person name="Kearney S.M."/>
            <person name="Perrotta A.R."/>
            <person name="Berdy B."/>
            <person name="Zhao S."/>
            <person name="Lieberman T.D."/>
            <person name="Swanson P.K."/>
            <person name="Smith M."/>
            <person name="Roesemann S."/>
            <person name="Alexander J.E."/>
            <person name="Rich S.A."/>
            <person name="Livny J."/>
            <person name="Vlamakis H."/>
            <person name="Clish C."/>
            <person name="Bullock K."/>
            <person name="Deik A."/>
            <person name="Scott J."/>
            <person name="Pierce K.A."/>
            <person name="Xavier R.J."/>
            <person name="Alm E.J."/>
        </authorList>
    </citation>
    <scope>NUCLEOTIDE SEQUENCE [LARGE SCALE GENOMIC DNA]</scope>
    <source>
        <strain evidence="1 2">BIOML-A5</strain>
    </source>
</reference>
<dbReference type="InterPro" id="IPR023214">
    <property type="entry name" value="HAD_sf"/>
</dbReference>
<dbReference type="Gene3D" id="3.40.50.1000">
    <property type="entry name" value="HAD superfamily/HAD-like"/>
    <property type="match status" value="1"/>
</dbReference>
<accession>A0A5M5ZW59</accession>
<keyword evidence="1" id="KW-0378">Hydrolase</keyword>
<gene>
    <name evidence="1" type="ORF">F2Y61_09085</name>
</gene>
<dbReference type="Pfam" id="PF13419">
    <property type="entry name" value="HAD_2"/>
    <property type="match status" value="1"/>
</dbReference>
<dbReference type="Gene3D" id="1.10.150.240">
    <property type="entry name" value="Putative phosphatase, domain 2"/>
    <property type="match status" value="1"/>
</dbReference>
<dbReference type="EMBL" id="VVZB01000003">
    <property type="protein sequence ID" value="KAA5384415.1"/>
    <property type="molecule type" value="Genomic_DNA"/>
</dbReference>
<dbReference type="InterPro" id="IPR023198">
    <property type="entry name" value="PGP-like_dom2"/>
</dbReference>
<dbReference type="AlphaFoldDB" id="A0A5M5ZW59"/>
<evidence type="ECO:0000313" key="1">
    <source>
        <dbReference type="EMBL" id="KAA5384415.1"/>
    </source>
</evidence>
<comment type="caution">
    <text evidence="1">The sequence shown here is derived from an EMBL/GenBank/DDBJ whole genome shotgun (WGS) entry which is preliminary data.</text>
</comment>
<dbReference type="InterPro" id="IPR036412">
    <property type="entry name" value="HAD-like_sf"/>
</dbReference>
<name>A0A5M5ZW59_9BACT</name>
<dbReference type="RefSeq" id="WP_149940857.1">
    <property type="nucleotide sequence ID" value="NZ_DAWDHC010000003.1"/>
</dbReference>
<dbReference type="SUPFAM" id="SSF56784">
    <property type="entry name" value="HAD-like"/>
    <property type="match status" value="1"/>
</dbReference>
<evidence type="ECO:0000313" key="2">
    <source>
        <dbReference type="Proteomes" id="UP000347681"/>
    </source>
</evidence>
<sequence>MNTQNPNNVFVFDMDNTLIKTDKANSLAYSKAISSVLGVNCNIENGKRFTRDELKELFPQLTQTQIDEIIDRKEKCFESYLSETELNNNLFSLLKRLHREGHHTILLTNCHSKRAISLCNFYNLTKYFVRRFFYEDCLGNKYTLLKSLGYDLQNVVLYENEETSTSEAVTNGINIDKIIKVEF</sequence>
<proteinExistence type="predicted"/>
<organism evidence="1 2">
    <name type="scientific">Phocaeicola dorei</name>
    <dbReference type="NCBI Taxonomy" id="357276"/>
    <lineage>
        <taxon>Bacteria</taxon>
        <taxon>Pseudomonadati</taxon>
        <taxon>Bacteroidota</taxon>
        <taxon>Bacteroidia</taxon>
        <taxon>Bacteroidales</taxon>
        <taxon>Bacteroidaceae</taxon>
        <taxon>Phocaeicola</taxon>
    </lineage>
</organism>
<dbReference type="InterPro" id="IPR041492">
    <property type="entry name" value="HAD_2"/>
</dbReference>
<protein>
    <submittedName>
        <fullName evidence="1">HAD family hydrolase</fullName>
    </submittedName>
</protein>
<dbReference type="GO" id="GO:0016787">
    <property type="term" value="F:hydrolase activity"/>
    <property type="evidence" value="ECO:0007669"/>
    <property type="project" value="UniProtKB-KW"/>
</dbReference>
<dbReference type="Proteomes" id="UP000347681">
    <property type="component" value="Unassembled WGS sequence"/>
</dbReference>